<dbReference type="EMBL" id="BGPR01131966">
    <property type="protein sequence ID" value="GBN47994.1"/>
    <property type="molecule type" value="Genomic_DNA"/>
</dbReference>
<keyword evidence="2" id="KW-1185">Reference proteome</keyword>
<organism evidence="1 2">
    <name type="scientific">Araneus ventricosus</name>
    <name type="common">Orbweaver spider</name>
    <name type="synonym">Epeira ventricosa</name>
    <dbReference type="NCBI Taxonomy" id="182803"/>
    <lineage>
        <taxon>Eukaryota</taxon>
        <taxon>Metazoa</taxon>
        <taxon>Ecdysozoa</taxon>
        <taxon>Arthropoda</taxon>
        <taxon>Chelicerata</taxon>
        <taxon>Arachnida</taxon>
        <taxon>Araneae</taxon>
        <taxon>Araneomorphae</taxon>
        <taxon>Entelegynae</taxon>
        <taxon>Araneoidea</taxon>
        <taxon>Araneidae</taxon>
        <taxon>Araneus</taxon>
    </lineage>
</organism>
<comment type="caution">
    <text evidence="1">The sequence shown here is derived from an EMBL/GenBank/DDBJ whole genome shotgun (WGS) entry which is preliminary data.</text>
</comment>
<gene>
    <name evidence="1" type="ORF">AVEN_78708_1</name>
</gene>
<dbReference type="AlphaFoldDB" id="A0A4Y2P9A6"/>
<evidence type="ECO:0000313" key="1">
    <source>
        <dbReference type="EMBL" id="GBN47994.1"/>
    </source>
</evidence>
<protein>
    <submittedName>
        <fullName evidence="1">Uncharacterized protein</fullName>
    </submittedName>
</protein>
<sequence length="112" mass="12559">MATLHRETNRPLSVIIQRLAGYLLAGRHTMGILALSNHLDSNLIGRHHHLQLQQMDSCVAGNHSFTVQWRFGTATCRSQPVDIGQAFASRGILSNLSHLPSIFYCSPKFQFF</sequence>
<evidence type="ECO:0000313" key="2">
    <source>
        <dbReference type="Proteomes" id="UP000499080"/>
    </source>
</evidence>
<accession>A0A4Y2P9A6</accession>
<reference evidence="1 2" key="1">
    <citation type="journal article" date="2019" name="Sci. Rep.">
        <title>Orb-weaving spider Araneus ventricosus genome elucidates the spidroin gene catalogue.</title>
        <authorList>
            <person name="Kono N."/>
            <person name="Nakamura H."/>
            <person name="Ohtoshi R."/>
            <person name="Moran D.A.P."/>
            <person name="Shinohara A."/>
            <person name="Yoshida Y."/>
            <person name="Fujiwara M."/>
            <person name="Mori M."/>
            <person name="Tomita M."/>
            <person name="Arakawa K."/>
        </authorList>
    </citation>
    <scope>NUCLEOTIDE SEQUENCE [LARGE SCALE GENOMIC DNA]</scope>
</reference>
<proteinExistence type="predicted"/>
<name>A0A4Y2P9A6_ARAVE</name>
<dbReference type="Proteomes" id="UP000499080">
    <property type="component" value="Unassembled WGS sequence"/>
</dbReference>